<gene>
    <name evidence="1" type="ORF">CC84DRAFT_1218266</name>
</gene>
<dbReference type="RefSeq" id="XP_018035215.1">
    <property type="nucleotide sequence ID" value="XM_018182980.1"/>
</dbReference>
<dbReference type="Gene3D" id="3.10.180.10">
    <property type="entry name" value="2,3-Dihydroxybiphenyl 1,2-Dioxygenase, domain 1"/>
    <property type="match status" value="1"/>
</dbReference>
<keyword evidence="2" id="KW-1185">Reference proteome</keyword>
<dbReference type="GeneID" id="28766466"/>
<dbReference type="OrthoDB" id="16820at2759"/>
<dbReference type="EMBL" id="KV441553">
    <property type="protein sequence ID" value="OAG04850.1"/>
    <property type="molecule type" value="Genomic_DNA"/>
</dbReference>
<dbReference type="Proteomes" id="UP000077069">
    <property type="component" value="Unassembled WGS sequence"/>
</dbReference>
<organism evidence="1 2">
    <name type="scientific">Paraphaeosphaeria sporulosa</name>
    <dbReference type="NCBI Taxonomy" id="1460663"/>
    <lineage>
        <taxon>Eukaryota</taxon>
        <taxon>Fungi</taxon>
        <taxon>Dikarya</taxon>
        <taxon>Ascomycota</taxon>
        <taxon>Pezizomycotina</taxon>
        <taxon>Dothideomycetes</taxon>
        <taxon>Pleosporomycetidae</taxon>
        <taxon>Pleosporales</taxon>
        <taxon>Massarineae</taxon>
        <taxon>Didymosphaeriaceae</taxon>
        <taxon>Paraphaeosphaeria</taxon>
    </lineage>
</organism>
<name>A0A177CDR7_9PLEO</name>
<dbReference type="AlphaFoldDB" id="A0A177CDR7"/>
<evidence type="ECO:0000313" key="1">
    <source>
        <dbReference type="EMBL" id="OAG04850.1"/>
    </source>
</evidence>
<dbReference type="STRING" id="1460663.A0A177CDR7"/>
<reference evidence="1 2" key="1">
    <citation type="submission" date="2016-05" db="EMBL/GenBank/DDBJ databases">
        <title>Comparative analysis of secretome profiles of manganese(II)-oxidizing ascomycete fungi.</title>
        <authorList>
            <consortium name="DOE Joint Genome Institute"/>
            <person name="Zeiner C.A."/>
            <person name="Purvine S.O."/>
            <person name="Zink E.M."/>
            <person name="Wu S."/>
            <person name="Pasa-Tolic L."/>
            <person name="Chaput D.L."/>
            <person name="Haridas S."/>
            <person name="Grigoriev I.V."/>
            <person name="Santelli C.M."/>
            <person name="Hansel C.M."/>
        </authorList>
    </citation>
    <scope>NUCLEOTIDE SEQUENCE [LARGE SCALE GENOMIC DNA]</scope>
    <source>
        <strain evidence="1 2">AP3s5-JAC2a</strain>
    </source>
</reference>
<dbReference type="InterPro" id="IPR029068">
    <property type="entry name" value="Glyas_Bleomycin-R_OHBP_Dase"/>
</dbReference>
<evidence type="ECO:0000313" key="2">
    <source>
        <dbReference type="Proteomes" id="UP000077069"/>
    </source>
</evidence>
<sequence length="161" mass="17687">MSDKYMIMYMGHAQGGRDDKGFQDGAEFARDKNNHPVLVELVEQQVSQFPFRLPRKFVPGPSNTFSHFGLIVDDLAAAQHRFDSPGVDIIKCAGGFNFSPETRSPVLAAAWAFDDLVSEQTQAASKAVLPALMTIEFKNFGIVANPDSSLFEAQQFVSDAL</sequence>
<dbReference type="InParanoid" id="A0A177CDR7"/>
<accession>A0A177CDR7</accession>
<proteinExistence type="predicted"/>
<protein>
    <submittedName>
        <fullName evidence="1">Uncharacterized protein</fullName>
    </submittedName>
</protein>